<keyword evidence="2 8" id="KW-0963">Cytoplasm</keyword>
<dbReference type="InterPro" id="IPR023546">
    <property type="entry name" value="MGMT"/>
</dbReference>
<evidence type="ECO:0000256" key="6">
    <source>
        <dbReference type="ARBA" id="ARBA00023204"/>
    </source>
</evidence>
<dbReference type="InterPro" id="IPR036631">
    <property type="entry name" value="MGMT_N_sf"/>
</dbReference>
<dbReference type="Gene3D" id="1.10.10.10">
    <property type="entry name" value="Winged helix-like DNA-binding domain superfamily/Winged helix DNA-binding domain"/>
    <property type="match status" value="1"/>
</dbReference>
<keyword evidence="4 8" id="KW-0808">Transferase</keyword>
<evidence type="ECO:0000259" key="9">
    <source>
        <dbReference type="Pfam" id="PF01035"/>
    </source>
</evidence>
<evidence type="ECO:0000256" key="3">
    <source>
        <dbReference type="ARBA" id="ARBA00022603"/>
    </source>
</evidence>
<feature type="active site" description="Nucleophile; methyl group acceptor" evidence="8">
    <location>
        <position position="132"/>
    </location>
</feature>
<evidence type="ECO:0000256" key="7">
    <source>
        <dbReference type="ARBA" id="ARBA00049348"/>
    </source>
</evidence>
<dbReference type="NCBIfam" id="TIGR00589">
    <property type="entry name" value="ogt"/>
    <property type="match status" value="1"/>
</dbReference>
<evidence type="ECO:0000313" key="11">
    <source>
        <dbReference type="EMBL" id="MFC6153462.1"/>
    </source>
</evidence>
<dbReference type="PROSITE" id="PS00374">
    <property type="entry name" value="MGMT"/>
    <property type="match status" value="1"/>
</dbReference>
<dbReference type="Pfam" id="PF02870">
    <property type="entry name" value="Methyltransf_1N"/>
    <property type="match status" value="1"/>
</dbReference>
<evidence type="ECO:0000259" key="10">
    <source>
        <dbReference type="Pfam" id="PF02870"/>
    </source>
</evidence>
<comment type="function">
    <text evidence="8">Involved in the cellular defense against the biological effects of O6-methylguanine (O6-MeG) and O4-methylthymine (O4-MeT) in DNA. Repairs the methylated nucleobase in DNA by stoichiometrically transferring the methyl group to a cysteine residue in the enzyme. This is a suicide reaction: the enzyme is irreversibly inactivated.</text>
</comment>
<evidence type="ECO:0000256" key="4">
    <source>
        <dbReference type="ARBA" id="ARBA00022679"/>
    </source>
</evidence>
<gene>
    <name evidence="11" type="ORF">ACFPWU_07245</name>
</gene>
<dbReference type="InterPro" id="IPR008332">
    <property type="entry name" value="MethylG_MeTrfase_N"/>
</dbReference>
<comment type="miscellaneous">
    <text evidence="8">This enzyme catalyzes only one turnover and therefore is not strictly catalytic. According to one definition, an enzyme is a biocatalyst that acts repeatedly and over many reaction cycles.</text>
</comment>
<protein>
    <recommendedName>
        <fullName evidence="8">Methylated-DNA--protein-cysteine methyltransferase</fullName>
        <ecNumber evidence="8">2.1.1.63</ecNumber>
    </recommendedName>
    <alternativeName>
        <fullName evidence="8">6-O-methylguanine-DNA methyltransferase</fullName>
        <shortName evidence="8">MGMT</shortName>
    </alternativeName>
    <alternativeName>
        <fullName evidence="8">O-6-methylguanine-DNA-alkyltransferase</fullName>
    </alternativeName>
</protein>
<dbReference type="GO" id="GO:0003908">
    <property type="term" value="F:methylated-DNA-[protein]-cysteine S-methyltransferase activity"/>
    <property type="evidence" value="ECO:0007669"/>
    <property type="project" value="UniProtKB-EC"/>
</dbReference>
<sequence>MDLTTTPSDSYAAVLDSPIGPLRVVVQDEKVTAVHFHPFDDLAAAEGTTPVLDAALRQLREYFAGERTVFDVPLGAVGTAYQHRVWAVLNEIPHGTTVSYAEVARRLGQEPGASRAVGTACGRNPVPVIVPCHRVVASSGALTGYAGGVERKATLLALERHDVTAG</sequence>
<dbReference type="EC" id="2.1.1.63" evidence="8"/>
<evidence type="ECO:0000256" key="5">
    <source>
        <dbReference type="ARBA" id="ARBA00022763"/>
    </source>
</evidence>
<dbReference type="RefSeq" id="WP_128221284.1">
    <property type="nucleotide sequence ID" value="NZ_CP034929.1"/>
</dbReference>
<dbReference type="CDD" id="cd06445">
    <property type="entry name" value="ATase"/>
    <property type="match status" value="1"/>
</dbReference>
<dbReference type="EMBL" id="JBHSQI010000003">
    <property type="protein sequence ID" value="MFC6153462.1"/>
    <property type="molecule type" value="Genomic_DNA"/>
</dbReference>
<dbReference type="Gene3D" id="3.30.160.70">
    <property type="entry name" value="Methylated DNA-protein cysteine methyltransferase domain"/>
    <property type="match status" value="1"/>
</dbReference>
<proteinExistence type="inferred from homology"/>
<dbReference type="GO" id="GO:0032259">
    <property type="term" value="P:methylation"/>
    <property type="evidence" value="ECO:0007669"/>
    <property type="project" value="UniProtKB-KW"/>
</dbReference>
<organism evidence="11 12">
    <name type="scientific">Nocardioides yefusunii</name>
    <dbReference type="NCBI Taxonomy" id="2500546"/>
    <lineage>
        <taxon>Bacteria</taxon>
        <taxon>Bacillati</taxon>
        <taxon>Actinomycetota</taxon>
        <taxon>Actinomycetes</taxon>
        <taxon>Propionibacteriales</taxon>
        <taxon>Nocardioidaceae</taxon>
        <taxon>Nocardioides</taxon>
    </lineage>
</organism>
<evidence type="ECO:0000256" key="2">
    <source>
        <dbReference type="ARBA" id="ARBA00022490"/>
    </source>
</evidence>
<dbReference type="InterPro" id="IPR014048">
    <property type="entry name" value="MethylDNA_cys_MeTrfase_DNA-bd"/>
</dbReference>
<keyword evidence="3 8" id="KW-0489">Methyltransferase</keyword>
<dbReference type="Proteomes" id="UP001596098">
    <property type="component" value="Unassembled WGS sequence"/>
</dbReference>
<evidence type="ECO:0000256" key="1">
    <source>
        <dbReference type="ARBA" id="ARBA00001286"/>
    </source>
</evidence>
<reference evidence="12" key="1">
    <citation type="journal article" date="2019" name="Int. J. Syst. Evol. Microbiol.">
        <title>The Global Catalogue of Microorganisms (GCM) 10K type strain sequencing project: providing services to taxonomists for standard genome sequencing and annotation.</title>
        <authorList>
            <consortium name="The Broad Institute Genomics Platform"/>
            <consortium name="The Broad Institute Genome Sequencing Center for Infectious Disease"/>
            <person name="Wu L."/>
            <person name="Ma J."/>
        </authorList>
    </citation>
    <scope>NUCLEOTIDE SEQUENCE [LARGE SCALE GENOMIC DNA]</scope>
    <source>
        <strain evidence="12">DFY28</strain>
    </source>
</reference>
<name>A0ABW1QWY6_9ACTN</name>
<evidence type="ECO:0000256" key="8">
    <source>
        <dbReference type="HAMAP-Rule" id="MF_00772"/>
    </source>
</evidence>
<dbReference type="InterPro" id="IPR001497">
    <property type="entry name" value="MethylDNA_cys_MeTrfase_AS"/>
</dbReference>
<dbReference type="InterPro" id="IPR036217">
    <property type="entry name" value="MethylDNA_cys_MeTrfase_DNAb"/>
</dbReference>
<dbReference type="SUPFAM" id="SSF46767">
    <property type="entry name" value="Methylated DNA-protein cysteine methyltransferase, C-terminal domain"/>
    <property type="match status" value="1"/>
</dbReference>
<evidence type="ECO:0000313" key="12">
    <source>
        <dbReference type="Proteomes" id="UP001596098"/>
    </source>
</evidence>
<feature type="domain" description="Methylguanine DNA methyltransferase ribonuclease-like" evidence="10">
    <location>
        <begin position="11"/>
        <end position="74"/>
    </location>
</feature>
<dbReference type="HAMAP" id="MF_00772">
    <property type="entry name" value="OGT"/>
    <property type="match status" value="1"/>
</dbReference>
<comment type="similarity">
    <text evidence="8">Belongs to the MGMT family.</text>
</comment>
<dbReference type="PANTHER" id="PTHR10815">
    <property type="entry name" value="METHYLATED-DNA--PROTEIN-CYSTEINE METHYLTRANSFERASE"/>
    <property type="match status" value="1"/>
</dbReference>
<dbReference type="SUPFAM" id="SSF53155">
    <property type="entry name" value="Methylated DNA-protein cysteine methyltransferase domain"/>
    <property type="match status" value="1"/>
</dbReference>
<feature type="domain" description="Methylated-DNA-[protein]-cysteine S-methyltransferase DNA binding" evidence="9">
    <location>
        <begin position="81"/>
        <end position="160"/>
    </location>
</feature>
<comment type="subcellular location">
    <subcellularLocation>
        <location evidence="8">Cytoplasm</location>
    </subcellularLocation>
</comment>
<keyword evidence="6 8" id="KW-0234">DNA repair</keyword>
<comment type="catalytic activity">
    <reaction evidence="7 8">
        <text>a 6-O-methyl-2'-deoxyguanosine in DNA + L-cysteinyl-[protein] = S-methyl-L-cysteinyl-[protein] + a 2'-deoxyguanosine in DNA</text>
        <dbReference type="Rhea" id="RHEA:24000"/>
        <dbReference type="Rhea" id="RHEA-COMP:10131"/>
        <dbReference type="Rhea" id="RHEA-COMP:10132"/>
        <dbReference type="Rhea" id="RHEA-COMP:11367"/>
        <dbReference type="Rhea" id="RHEA-COMP:11368"/>
        <dbReference type="ChEBI" id="CHEBI:29950"/>
        <dbReference type="ChEBI" id="CHEBI:82612"/>
        <dbReference type="ChEBI" id="CHEBI:85445"/>
        <dbReference type="ChEBI" id="CHEBI:85448"/>
        <dbReference type="EC" id="2.1.1.63"/>
    </reaction>
</comment>
<comment type="catalytic activity">
    <reaction evidence="1 8">
        <text>a 4-O-methyl-thymidine in DNA + L-cysteinyl-[protein] = a thymidine in DNA + S-methyl-L-cysteinyl-[protein]</text>
        <dbReference type="Rhea" id="RHEA:53428"/>
        <dbReference type="Rhea" id="RHEA-COMP:10131"/>
        <dbReference type="Rhea" id="RHEA-COMP:10132"/>
        <dbReference type="Rhea" id="RHEA-COMP:13555"/>
        <dbReference type="Rhea" id="RHEA-COMP:13556"/>
        <dbReference type="ChEBI" id="CHEBI:29950"/>
        <dbReference type="ChEBI" id="CHEBI:82612"/>
        <dbReference type="ChEBI" id="CHEBI:137386"/>
        <dbReference type="ChEBI" id="CHEBI:137387"/>
        <dbReference type="EC" id="2.1.1.63"/>
    </reaction>
</comment>
<dbReference type="Pfam" id="PF01035">
    <property type="entry name" value="DNA_binding_1"/>
    <property type="match status" value="1"/>
</dbReference>
<dbReference type="PANTHER" id="PTHR10815:SF13">
    <property type="entry name" value="METHYLATED-DNA--PROTEIN-CYSTEINE METHYLTRANSFERASE"/>
    <property type="match status" value="1"/>
</dbReference>
<accession>A0ABW1QWY6</accession>
<comment type="caution">
    <text evidence="11">The sequence shown here is derived from an EMBL/GenBank/DDBJ whole genome shotgun (WGS) entry which is preliminary data.</text>
</comment>
<dbReference type="InterPro" id="IPR036388">
    <property type="entry name" value="WH-like_DNA-bd_sf"/>
</dbReference>
<keyword evidence="12" id="KW-1185">Reference proteome</keyword>
<keyword evidence="5 8" id="KW-0227">DNA damage</keyword>